<evidence type="ECO:0000256" key="2">
    <source>
        <dbReference type="SAM" id="SignalP"/>
    </source>
</evidence>
<feature type="domain" description="CusB-like beta-barrel" evidence="3">
    <location>
        <begin position="189"/>
        <end position="262"/>
    </location>
</feature>
<dbReference type="Proteomes" id="UP000009374">
    <property type="component" value="Unassembled WGS sequence"/>
</dbReference>
<evidence type="ECO:0000259" key="4">
    <source>
        <dbReference type="Pfam" id="PF25973"/>
    </source>
</evidence>
<dbReference type="InterPro" id="IPR058647">
    <property type="entry name" value="BSH_CzcB-like"/>
</dbReference>
<gene>
    <name evidence="5" type="ORF">UBAL3_94320037</name>
</gene>
<dbReference type="Gene3D" id="2.40.30.170">
    <property type="match status" value="1"/>
</dbReference>
<evidence type="ECO:0000259" key="3">
    <source>
        <dbReference type="Pfam" id="PF25954"/>
    </source>
</evidence>
<accession>C6HYZ5</accession>
<dbReference type="Pfam" id="PF25973">
    <property type="entry name" value="BSH_CzcB"/>
    <property type="match status" value="1"/>
</dbReference>
<evidence type="ECO:0000313" key="5">
    <source>
        <dbReference type="EMBL" id="EES52181.1"/>
    </source>
</evidence>
<reference evidence="5 6" key="1">
    <citation type="journal article" date="2009" name="Appl. Environ. Microbiol.">
        <title>Community genomic and proteomic analyses of chemoautotrophic iron-oxidizing "Leptospirillum rubarum" (Group II) and "Leptospirillum ferrodiazotrophum" (Group III) bacteria in acid mine drainage biofilms.</title>
        <authorList>
            <person name="Goltsman D.S."/>
            <person name="Denef V.J."/>
            <person name="Singer S.W."/>
            <person name="VerBerkmoes N.C."/>
            <person name="Lefsrud M."/>
            <person name="Mueller R.S."/>
            <person name="Dick G.J."/>
            <person name="Sun C.L."/>
            <person name="Wheeler K.E."/>
            <person name="Zemla A."/>
            <person name="Baker B.J."/>
            <person name="Hauser L."/>
            <person name="Land M."/>
            <person name="Shah M.B."/>
            <person name="Thelen M.P."/>
            <person name="Hettich R.L."/>
            <person name="Banfield J.F."/>
        </authorList>
    </citation>
    <scope>NUCLEOTIDE SEQUENCE [LARGE SCALE GENOMIC DNA]</scope>
</reference>
<evidence type="ECO:0000313" key="6">
    <source>
        <dbReference type="Proteomes" id="UP000009374"/>
    </source>
</evidence>
<feature type="signal peptide" evidence="2">
    <location>
        <begin position="1"/>
        <end position="24"/>
    </location>
</feature>
<dbReference type="InterPro" id="IPR058792">
    <property type="entry name" value="Beta-barrel_RND_2"/>
</dbReference>
<evidence type="ECO:0000256" key="1">
    <source>
        <dbReference type="ARBA" id="ARBA00022448"/>
    </source>
</evidence>
<proteinExistence type="predicted"/>
<dbReference type="InterPro" id="IPR051909">
    <property type="entry name" value="MFP_Cation_Efflux"/>
</dbReference>
<dbReference type="Gene3D" id="2.40.420.20">
    <property type="match status" value="1"/>
</dbReference>
<sequence length="348" mass="37308">MMRRPVSLGILALGLLCLSCQRHTPPPAGHPSPPEISSALVTPAGQTTGRDLLGQVQTDPRSTSQVMARISGISVLSIDHFPGDRVRRGERVMVIMSPDFFSAESEFSSLLSSSPGGDVRGLKRLAIRKLRLLGASREEIDRLEKTRSPTDRYEVRAPRSGTLMRVGPSVGTRVAIGDLLFVVSDLRHLWVSAFLYPGENAGLSKGTPVQVFPLHDLSRGVPGTILRVAPFIDPQTRTIPLRIGIDNSGNLFRPDAWVHVRIPIRPGGGEPLLRLSAGAVVRRADGKTGVFLLRGTQPPRFVPVKVLGRDKGEAVVSGNLAAGDRVVVRGLLPLLAEENARIAGEGGG</sequence>
<feature type="domain" description="CzcB-like barrel-sandwich hybrid" evidence="4">
    <location>
        <begin position="63"/>
        <end position="185"/>
    </location>
</feature>
<organism evidence="5 6">
    <name type="scientific">Leptospirillum ferrodiazotrophum</name>
    <dbReference type="NCBI Taxonomy" id="412449"/>
    <lineage>
        <taxon>Bacteria</taxon>
        <taxon>Pseudomonadati</taxon>
        <taxon>Nitrospirota</taxon>
        <taxon>Nitrospiria</taxon>
        <taxon>Nitrospirales</taxon>
        <taxon>Nitrospiraceae</taxon>
        <taxon>Leptospirillum</taxon>
    </lineage>
</organism>
<dbReference type="Gene3D" id="2.40.50.100">
    <property type="match status" value="1"/>
</dbReference>
<name>C6HYZ5_9BACT</name>
<dbReference type="PANTHER" id="PTHR30097">
    <property type="entry name" value="CATION EFFLUX SYSTEM PROTEIN CUSB"/>
    <property type="match status" value="1"/>
</dbReference>
<keyword evidence="6" id="KW-1185">Reference proteome</keyword>
<dbReference type="SUPFAM" id="SSF111369">
    <property type="entry name" value="HlyD-like secretion proteins"/>
    <property type="match status" value="1"/>
</dbReference>
<feature type="chain" id="PRO_5002966409" evidence="2">
    <location>
        <begin position="25"/>
        <end position="348"/>
    </location>
</feature>
<dbReference type="Pfam" id="PF25954">
    <property type="entry name" value="Beta-barrel_RND_2"/>
    <property type="match status" value="1"/>
</dbReference>
<keyword evidence="2" id="KW-0732">Signal</keyword>
<keyword evidence="1" id="KW-0813">Transport</keyword>
<protein>
    <submittedName>
        <fullName evidence="5">Putative secretion protein HlyD</fullName>
    </submittedName>
</protein>
<dbReference type="PANTHER" id="PTHR30097:SF4">
    <property type="entry name" value="SLR6042 PROTEIN"/>
    <property type="match status" value="1"/>
</dbReference>
<dbReference type="EMBL" id="GG693879">
    <property type="protein sequence ID" value="EES52181.1"/>
    <property type="molecule type" value="Genomic_DNA"/>
</dbReference>
<dbReference type="AlphaFoldDB" id="C6HYZ5"/>